<feature type="compositionally biased region" description="Polar residues" evidence="2">
    <location>
        <begin position="1"/>
        <end position="18"/>
    </location>
</feature>
<dbReference type="EMBL" id="ML179061">
    <property type="protein sequence ID" value="THV03943.1"/>
    <property type="molecule type" value="Genomic_DNA"/>
</dbReference>
<keyword evidence="4" id="KW-1185">Reference proteome</keyword>
<gene>
    <name evidence="3" type="ORF">K435DRAFT_835547</name>
</gene>
<reference evidence="3 4" key="1">
    <citation type="journal article" date="2019" name="Nat. Ecol. Evol.">
        <title>Megaphylogeny resolves global patterns of mushroom evolution.</title>
        <authorList>
            <person name="Varga T."/>
            <person name="Krizsan K."/>
            <person name="Foldi C."/>
            <person name="Dima B."/>
            <person name="Sanchez-Garcia M."/>
            <person name="Sanchez-Ramirez S."/>
            <person name="Szollosi G.J."/>
            <person name="Szarkandi J.G."/>
            <person name="Papp V."/>
            <person name="Albert L."/>
            <person name="Andreopoulos W."/>
            <person name="Angelini C."/>
            <person name="Antonin V."/>
            <person name="Barry K.W."/>
            <person name="Bougher N.L."/>
            <person name="Buchanan P."/>
            <person name="Buyck B."/>
            <person name="Bense V."/>
            <person name="Catcheside P."/>
            <person name="Chovatia M."/>
            <person name="Cooper J."/>
            <person name="Damon W."/>
            <person name="Desjardin D."/>
            <person name="Finy P."/>
            <person name="Geml J."/>
            <person name="Haridas S."/>
            <person name="Hughes K."/>
            <person name="Justo A."/>
            <person name="Karasinski D."/>
            <person name="Kautmanova I."/>
            <person name="Kiss B."/>
            <person name="Kocsube S."/>
            <person name="Kotiranta H."/>
            <person name="LaButti K.M."/>
            <person name="Lechner B.E."/>
            <person name="Liimatainen K."/>
            <person name="Lipzen A."/>
            <person name="Lukacs Z."/>
            <person name="Mihaltcheva S."/>
            <person name="Morgado L.N."/>
            <person name="Niskanen T."/>
            <person name="Noordeloos M.E."/>
            <person name="Ohm R.A."/>
            <person name="Ortiz-Santana B."/>
            <person name="Ovrebo C."/>
            <person name="Racz N."/>
            <person name="Riley R."/>
            <person name="Savchenko A."/>
            <person name="Shiryaev A."/>
            <person name="Soop K."/>
            <person name="Spirin V."/>
            <person name="Szebenyi C."/>
            <person name="Tomsovsky M."/>
            <person name="Tulloss R.E."/>
            <person name="Uehling J."/>
            <person name="Grigoriev I.V."/>
            <person name="Vagvolgyi C."/>
            <person name="Papp T."/>
            <person name="Martin F.M."/>
            <person name="Miettinen O."/>
            <person name="Hibbett D.S."/>
            <person name="Nagy L.G."/>
        </authorList>
    </citation>
    <scope>NUCLEOTIDE SEQUENCE [LARGE SCALE GENOMIC DNA]</scope>
    <source>
        <strain evidence="3 4">CBS 962.96</strain>
    </source>
</reference>
<evidence type="ECO:0000313" key="3">
    <source>
        <dbReference type="EMBL" id="THV03943.1"/>
    </source>
</evidence>
<evidence type="ECO:0000256" key="2">
    <source>
        <dbReference type="SAM" id="MobiDB-lite"/>
    </source>
</evidence>
<feature type="region of interest" description="Disordered" evidence="2">
    <location>
        <begin position="1"/>
        <end position="23"/>
    </location>
</feature>
<sequence>MPTSASPDPTLPSWSPKSSPHPDLEVALDPFGPLVHRAGAELRHQAYKKGFRSLLEKLNDMEERVEKHRNDMEKRVEKHRNDIMARVEKEIEVVKKDRIADLRMAQQFIKTRAEAEYHFLASESIIRLIQSRNDFSMRQLESHSPNHAEVLRNSNWNWIMKWIDEAQDKKIPSDQAQLRDACKAARSELAPHEIPFVIDLHSCLKLYRCERNLTAHPIPTLSTARRLVEKAITDAFPKRTKEQVQKVIDYAHGLINQEPGRKATKEDFKKCIPLMSNGLVPLFEKDSHDSEGIGPASAMATELDRRIKQAEDAIGSHGKKRNCDELEVSGYDDEREPKRTNTVGM</sequence>
<name>A0A4S8MM22_DENBC</name>
<proteinExistence type="predicted"/>
<accession>A0A4S8MM22</accession>
<feature type="region of interest" description="Disordered" evidence="2">
    <location>
        <begin position="312"/>
        <end position="345"/>
    </location>
</feature>
<protein>
    <submittedName>
        <fullName evidence="3">Uncharacterized protein</fullName>
    </submittedName>
</protein>
<keyword evidence="1" id="KW-0175">Coiled coil</keyword>
<evidence type="ECO:0000313" key="4">
    <source>
        <dbReference type="Proteomes" id="UP000297245"/>
    </source>
</evidence>
<organism evidence="3 4">
    <name type="scientific">Dendrothele bispora (strain CBS 962.96)</name>
    <dbReference type="NCBI Taxonomy" id="1314807"/>
    <lineage>
        <taxon>Eukaryota</taxon>
        <taxon>Fungi</taxon>
        <taxon>Dikarya</taxon>
        <taxon>Basidiomycota</taxon>
        <taxon>Agaricomycotina</taxon>
        <taxon>Agaricomycetes</taxon>
        <taxon>Agaricomycetidae</taxon>
        <taxon>Agaricales</taxon>
        <taxon>Agaricales incertae sedis</taxon>
        <taxon>Dendrothele</taxon>
    </lineage>
</organism>
<feature type="compositionally biased region" description="Acidic residues" evidence="2">
    <location>
        <begin position="325"/>
        <end position="334"/>
    </location>
</feature>
<evidence type="ECO:0000256" key="1">
    <source>
        <dbReference type="SAM" id="Coils"/>
    </source>
</evidence>
<dbReference type="AlphaFoldDB" id="A0A4S8MM22"/>
<dbReference type="Proteomes" id="UP000297245">
    <property type="component" value="Unassembled WGS sequence"/>
</dbReference>
<feature type="coiled-coil region" evidence="1">
    <location>
        <begin position="51"/>
        <end position="82"/>
    </location>
</feature>